<evidence type="ECO:0000313" key="1">
    <source>
        <dbReference type="EMBL" id="XBS53385.1"/>
    </source>
</evidence>
<protein>
    <recommendedName>
        <fullName evidence="2">Transposase</fullName>
    </recommendedName>
</protein>
<dbReference type="RefSeq" id="WP_349945343.1">
    <property type="nucleotide sequence ID" value="NZ_CP157940.1"/>
</dbReference>
<dbReference type="EMBL" id="CP157940">
    <property type="protein sequence ID" value="XBS53385.1"/>
    <property type="molecule type" value="Genomic_DNA"/>
</dbReference>
<reference evidence="1" key="1">
    <citation type="submission" date="2024-06" db="EMBL/GenBank/DDBJ databases">
        <title>Lacrimispora cavernae sp. nov., a novel anaerobe isolated from bat guano pile inside a cave.</title>
        <authorList>
            <person name="Miller S.L."/>
            <person name="Lu N."/>
            <person name="King J."/>
            <person name="Sankaranarayanan K."/>
            <person name="Lawson P.A."/>
        </authorList>
    </citation>
    <scope>NUCLEOTIDE SEQUENCE</scope>
    <source>
        <strain evidence="1">BS-2</strain>
    </source>
</reference>
<proteinExistence type="predicted"/>
<name>A0AAU7PMA0_9FIRM</name>
<dbReference type="AlphaFoldDB" id="A0AAU7PMA0"/>
<gene>
    <name evidence="1" type="ORF">ABFV83_16410</name>
</gene>
<accession>A0AAU7PMA0</accession>
<sequence length="294" mass="33842">MSKGRVSVVRGTDRYITVAVDECNDWSIKGVMFHCDESQGIQYGSMLEMILNMDRIFDSMGCPKQTFQMRHFPGTNLPDFATRISKEEERKGKRNTFRIYVQYRYHASWQGLIHWEEGDRQEPFESTLQLVLIMNKMLGRDFQMGQEGESLNTFHVAIDAYDSGRILGNYQNIPADLTERHEAMADLAGTLGNFMKVRVLKEKIPKYGMQYGRMISNEVCSMCRRGGQKATFSIKIMFREHSTWQGVIYWREGRVEQSFRSFKEMLYLMVSAVVIPGEGSGNLEEEVTPIALGS</sequence>
<organism evidence="1">
    <name type="scientific">Lacrimispora sp. BS-2</name>
    <dbReference type="NCBI Taxonomy" id="3151850"/>
    <lineage>
        <taxon>Bacteria</taxon>
        <taxon>Bacillati</taxon>
        <taxon>Bacillota</taxon>
        <taxon>Clostridia</taxon>
        <taxon>Lachnospirales</taxon>
        <taxon>Lachnospiraceae</taxon>
        <taxon>Lacrimispora</taxon>
    </lineage>
</organism>
<evidence type="ECO:0008006" key="2">
    <source>
        <dbReference type="Google" id="ProtNLM"/>
    </source>
</evidence>